<dbReference type="InterPro" id="IPR050463">
    <property type="entry name" value="Gfo/Idh/MocA_oxidrdct_glycsds"/>
</dbReference>
<dbReference type="Gene3D" id="3.30.360.10">
    <property type="entry name" value="Dihydrodipicolinate Reductase, domain 2"/>
    <property type="match status" value="1"/>
</dbReference>
<dbReference type="RefSeq" id="WP_377496452.1">
    <property type="nucleotide sequence ID" value="NZ_JBHMDO010000029.1"/>
</dbReference>
<dbReference type="Pfam" id="PF01408">
    <property type="entry name" value="GFO_IDH_MocA"/>
    <property type="match status" value="1"/>
</dbReference>
<evidence type="ECO:0000259" key="1">
    <source>
        <dbReference type="Pfam" id="PF01408"/>
    </source>
</evidence>
<evidence type="ECO:0000313" key="2">
    <source>
        <dbReference type="EMBL" id="MFB9327798.1"/>
    </source>
</evidence>
<dbReference type="InterPro" id="IPR036291">
    <property type="entry name" value="NAD(P)-bd_dom_sf"/>
</dbReference>
<dbReference type="SUPFAM" id="SSF51735">
    <property type="entry name" value="NAD(P)-binding Rossmann-fold domains"/>
    <property type="match status" value="1"/>
</dbReference>
<dbReference type="Gene3D" id="3.40.50.720">
    <property type="entry name" value="NAD(P)-binding Rossmann-like Domain"/>
    <property type="match status" value="1"/>
</dbReference>
<accession>A0ABV5KU88</accession>
<evidence type="ECO:0000313" key="3">
    <source>
        <dbReference type="Proteomes" id="UP001589747"/>
    </source>
</evidence>
<proteinExistence type="predicted"/>
<dbReference type="PANTHER" id="PTHR43818">
    <property type="entry name" value="BCDNA.GH03377"/>
    <property type="match status" value="1"/>
</dbReference>
<dbReference type="Proteomes" id="UP001589747">
    <property type="component" value="Unassembled WGS sequence"/>
</dbReference>
<dbReference type="PANTHER" id="PTHR43818:SF1">
    <property type="entry name" value="GLYCOSYL HYDROLASE FAMILY 109 PROTEIN"/>
    <property type="match status" value="1"/>
</dbReference>
<protein>
    <submittedName>
        <fullName evidence="2">Gfo/Idh/MocA family protein</fullName>
    </submittedName>
</protein>
<dbReference type="EMBL" id="JBHMDO010000029">
    <property type="protein sequence ID" value="MFB9327798.1"/>
    <property type="molecule type" value="Genomic_DNA"/>
</dbReference>
<organism evidence="2 3">
    <name type="scientific">Paenibacillus aurantiacus</name>
    <dbReference type="NCBI Taxonomy" id="1936118"/>
    <lineage>
        <taxon>Bacteria</taxon>
        <taxon>Bacillati</taxon>
        <taxon>Bacillota</taxon>
        <taxon>Bacilli</taxon>
        <taxon>Bacillales</taxon>
        <taxon>Paenibacillaceae</taxon>
        <taxon>Paenibacillus</taxon>
    </lineage>
</organism>
<comment type="caution">
    <text evidence="2">The sequence shown here is derived from an EMBL/GenBank/DDBJ whole genome shotgun (WGS) entry which is preliminary data.</text>
</comment>
<reference evidence="2 3" key="1">
    <citation type="submission" date="2024-09" db="EMBL/GenBank/DDBJ databases">
        <authorList>
            <person name="Sun Q."/>
            <person name="Mori K."/>
        </authorList>
    </citation>
    <scope>NUCLEOTIDE SEQUENCE [LARGE SCALE GENOMIC DNA]</scope>
    <source>
        <strain evidence="2 3">TISTR 2452</strain>
    </source>
</reference>
<name>A0ABV5KU88_9BACL</name>
<feature type="domain" description="Gfo/Idh/MocA-like oxidoreductase N-terminal" evidence="1">
    <location>
        <begin position="5"/>
        <end position="128"/>
    </location>
</feature>
<dbReference type="InterPro" id="IPR000683">
    <property type="entry name" value="Gfo/Idh/MocA-like_OxRdtase_N"/>
</dbReference>
<sequence>MKETIKLGIIGLGGRSMGLLDLVFLNRNDVEVAAVCDLYADRREAAANRVEQMSGKRPFATQRYEEIMTMAGIDAVFIGTSWAAHIDIAIAAMEAGKYAACEVGGAYSLRSCWRLVEAYERTNVPCMMMENCCYGRDEMMALNMAKLGVFGEIVHCSGG</sequence>
<gene>
    <name evidence="2" type="ORF">ACFFSY_17865</name>
</gene>
<keyword evidence="3" id="KW-1185">Reference proteome</keyword>